<evidence type="ECO:0000313" key="10">
    <source>
        <dbReference type="EMBL" id="AVP96886.1"/>
    </source>
</evidence>
<proteinExistence type="inferred from homology"/>
<dbReference type="InterPro" id="IPR003838">
    <property type="entry name" value="ABC3_permease_C"/>
</dbReference>
<dbReference type="InterPro" id="IPR025857">
    <property type="entry name" value="MacB_PCD"/>
</dbReference>
<feature type="transmembrane region" description="Helical" evidence="7">
    <location>
        <begin position="384"/>
        <end position="407"/>
    </location>
</feature>
<feature type="transmembrane region" description="Helical" evidence="7">
    <location>
        <begin position="684"/>
        <end position="710"/>
    </location>
</feature>
<organism evidence="10 11">
    <name type="scientific">Ahniella affigens</name>
    <dbReference type="NCBI Taxonomy" id="2021234"/>
    <lineage>
        <taxon>Bacteria</taxon>
        <taxon>Pseudomonadati</taxon>
        <taxon>Pseudomonadota</taxon>
        <taxon>Gammaproteobacteria</taxon>
        <taxon>Lysobacterales</taxon>
        <taxon>Rhodanobacteraceae</taxon>
        <taxon>Ahniella</taxon>
    </lineage>
</organism>
<dbReference type="Pfam" id="PF12704">
    <property type="entry name" value="MacB_PCD"/>
    <property type="match status" value="2"/>
</dbReference>
<dbReference type="GO" id="GO:0022857">
    <property type="term" value="F:transmembrane transporter activity"/>
    <property type="evidence" value="ECO:0007669"/>
    <property type="project" value="TreeGrafter"/>
</dbReference>
<feature type="domain" description="ABC3 transporter permease C-terminal" evidence="8">
    <location>
        <begin position="293"/>
        <end position="409"/>
    </location>
</feature>
<dbReference type="Proteomes" id="UP000241074">
    <property type="component" value="Chromosome"/>
</dbReference>
<evidence type="ECO:0000256" key="7">
    <source>
        <dbReference type="SAM" id="Phobius"/>
    </source>
</evidence>
<feature type="domain" description="MacB-like periplasmic core" evidence="9">
    <location>
        <begin position="21"/>
        <end position="246"/>
    </location>
</feature>
<dbReference type="RefSeq" id="WP_106890811.1">
    <property type="nucleotide sequence ID" value="NZ_CP027860.1"/>
</dbReference>
<feature type="transmembrane region" description="Helical" evidence="7">
    <location>
        <begin position="288"/>
        <end position="310"/>
    </location>
</feature>
<protein>
    <recommendedName>
        <fullName evidence="12">Permease</fullName>
    </recommendedName>
</protein>
<sequence>MLISQDVRSGLKQLIRRPWSSLFAIGTLAIAIGAITALFALAHAILYAPMAGIVEPERQLEIGRVQRDRGGGLDSVSYPLYQALNEPSKLWTGVYAWSMTPVNLVSSQEPKRAFGFVVSENYFDVLGARAERGRVLSVSEDSARGKSPHVVISHGAWLREFGGRDDIIGQSVTLNGQRFQVVGVLDPAFKSQISLFAPDVFVPLSMQEAIRPMMGNALDEVRSSWLLLGGRLQPGATLEQANEALGARFAAFRDLHPEAYNEHADVRAAPLRGLPAEIAGAVGTFSGVLQGLVGLVLLIACVNVAGMMLARNEARLGELTVRSALGAGRARLVRMLAIESSLLALLATLAGVLLAHFLLGLVRLDVLPTPVPIQFSVSLSQTPLLMTAAVALAATVVFGLWPALRVVRTRLGEQSRAFTGSRSRLREWLVMAQVAMTVVLLVASALFLRALERAHSVELGFRVDQIYTADLDLEPSGYDVARQQQVAASLADTLRAKPGIQQVGYGRVMPLEGSNMVIGALGDEQLPEAVRYAATNVISADYLSTLGIAVQGEQFDARHRADSEPVAIVNVVLAKALFPDSLAIGQYVPFDGVAAGKLRIIGVAAMSRNSSFSDQDTPFLYLPATQHEQTQFNLFVQSALPLPEVQQLVHDAFIETDANLPRPAVHAFRDKVALSLTPQRVVSAVAGGLGAIGLLLATVGTYGLIAWFVASRTREIGVRLSMGATPSRIARDVLARGLRLGGVGLGLGMVLAMLLSQLASGLVFGLQIGDAFAFLGAGAVLSAAVVLASWIPARRAALVMPAEALRSE</sequence>
<evidence type="ECO:0000313" key="11">
    <source>
        <dbReference type="Proteomes" id="UP000241074"/>
    </source>
</evidence>
<dbReference type="InterPro" id="IPR017800">
    <property type="entry name" value="ADOP"/>
</dbReference>
<dbReference type="AlphaFoldDB" id="A0A2P1PPW5"/>
<feature type="domain" description="ABC3 transporter permease C-terminal" evidence="8">
    <location>
        <begin position="690"/>
        <end position="796"/>
    </location>
</feature>
<dbReference type="Pfam" id="PF02687">
    <property type="entry name" value="FtsX"/>
    <property type="match status" value="2"/>
</dbReference>
<feature type="transmembrane region" description="Helical" evidence="7">
    <location>
        <begin position="738"/>
        <end position="759"/>
    </location>
</feature>
<reference evidence="10 11" key="2">
    <citation type="submission" date="2018-03" db="EMBL/GenBank/DDBJ databases">
        <authorList>
            <person name="Keele B.F."/>
        </authorList>
    </citation>
    <scope>NUCLEOTIDE SEQUENCE [LARGE SCALE GENOMIC DNA]</scope>
    <source>
        <strain evidence="10 11">D13</strain>
    </source>
</reference>
<evidence type="ECO:0000256" key="5">
    <source>
        <dbReference type="ARBA" id="ARBA00023136"/>
    </source>
</evidence>
<gene>
    <name evidence="10" type="ORF">C7S18_06585</name>
</gene>
<evidence type="ECO:0000256" key="1">
    <source>
        <dbReference type="ARBA" id="ARBA00004651"/>
    </source>
</evidence>
<reference evidence="10 11" key="1">
    <citation type="submission" date="2018-03" db="EMBL/GenBank/DDBJ databases">
        <title>Ahniella affigens gen. nov., sp. nov., a gammaproteobacterium isolated from sandy soil near a stream.</title>
        <authorList>
            <person name="Ko Y."/>
            <person name="Kim J.-H."/>
        </authorList>
    </citation>
    <scope>NUCLEOTIDE SEQUENCE [LARGE SCALE GENOMIC DNA]</scope>
    <source>
        <strain evidence="10 11">D13</strain>
    </source>
</reference>
<keyword evidence="11" id="KW-1185">Reference proteome</keyword>
<dbReference type="EMBL" id="CP027860">
    <property type="protein sequence ID" value="AVP96886.1"/>
    <property type="molecule type" value="Genomic_DNA"/>
</dbReference>
<dbReference type="PANTHER" id="PTHR30572">
    <property type="entry name" value="MEMBRANE COMPONENT OF TRANSPORTER-RELATED"/>
    <property type="match status" value="1"/>
</dbReference>
<feature type="transmembrane region" description="Helical" evidence="7">
    <location>
        <begin position="771"/>
        <end position="791"/>
    </location>
</feature>
<dbReference type="GO" id="GO:0005886">
    <property type="term" value="C:plasma membrane"/>
    <property type="evidence" value="ECO:0007669"/>
    <property type="project" value="UniProtKB-SubCell"/>
</dbReference>
<evidence type="ECO:0000256" key="2">
    <source>
        <dbReference type="ARBA" id="ARBA00022475"/>
    </source>
</evidence>
<evidence type="ECO:0000259" key="9">
    <source>
        <dbReference type="Pfam" id="PF12704"/>
    </source>
</evidence>
<name>A0A2P1PPW5_9GAMM</name>
<evidence type="ECO:0000256" key="4">
    <source>
        <dbReference type="ARBA" id="ARBA00022989"/>
    </source>
</evidence>
<feature type="transmembrane region" description="Helical" evidence="7">
    <location>
        <begin position="428"/>
        <end position="448"/>
    </location>
</feature>
<feature type="transmembrane region" description="Helical" evidence="7">
    <location>
        <begin position="21"/>
        <end position="48"/>
    </location>
</feature>
<dbReference type="PANTHER" id="PTHR30572:SF4">
    <property type="entry name" value="ABC TRANSPORTER PERMEASE YTRF"/>
    <property type="match status" value="1"/>
</dbReference>
<comment type="similarity">
    <text evidence="6">Belongs to the ABC-4 integral membrane protein family.</text>
</comment>
<accession>A0A2P1PPW5</accession>
<comment type="subcellular location">
    <subcellularLocation>
        <location evidence="1">Cell membrane</location>
        <topology evidence="1">Multi-pass membrane protein</topology>
    </subcellularLocation>
</comment>
<evidence type="ECO:0000256" key="3">
    <source>
        <dbReference type="ARBA" id="ARBA00022692"/>
    </source>
</evidence>
<feature type="transmembrane region" description="Helical" evidence="7">
    <location>
        <begin position="342"/>
        <end position="364"/>
    </location>
</feature>
<feature type="domain" description="MacB-like periplasmic core" evidence="9">
    <location>
        <begin position="483"/>
        <end position="635"/>
    </location>
</feature>
<keyword evidence="4 7" id="KW-1133">Transmembrane helix</keyword>
<evidence type="ECO:0000259" key="8">
    <source>
        <dbReference type="Pfam" id="PF02687"/>
    </source>
</evidence>
<dbReference type="KEGG" id="xba:C7S18_06585"/>
<keyword evidence="2" id="KW-1003">Cell membrane</keyword>
<keyword evidence="3 7" id="KW-0812">Transmembrane</keyword>
<evidence type="ECO:0000256" key="6">
    <source>
        <dbReference type="ARBA" id="ARBA00038076"/>
    </source>
</evidence>
<dbReference type="NCBIfam" id="TIGR03434">
    <property type="entry name" value="ADOP"/>
    <property type="match status" value="1"/>
</dbReference>
<dbReference type="InterPro" id="IPR050250">
    <property type="entry name" value="Macrolide_Exporter_MacB"/>
</dbReference>
<evidence type="ECO:0008006" key="12">
    <source>
        <dbReference type="Google" id="ProtNLM"/>
    </source>
</evidence>
<keyword evidence="5 7" id="KW-0472">Membrane</keyword>
<dbReference type="OrthoDB" id="9770036at2"/>